<organism evidence="3 4">
    <name type="scientific">Vibrio penaeicida</name>
    <dbReference type="NCBI Taxonomy" id="104609"/>
    <lineage>
        <taxon>Bacteria</taxon>
        <taxon>Pseudomonadati</taxon>
        <taxon>Pseudomonadota</taxon>
        <taxon>Gammaproteobacteria</taxon>
        <taxon>Vibrionales</taxon>
        <taxon>Vibrionaceae</taxon>
        <taxon>Vibrio</taxon>
    </lineage>
</organism>
<evidence type="ECO:0000313" key="3">
    <source>
        <dbReference type="EMBL" id="GLQ75235.1"/>
    </source>
</evidence>
<evidence type="ECO:0000313" key="4">
    <source>
        <dbReference type="Proteomes" id="UP001156690"/>
    </source>
</evidence>
<dbReference type="GO" id="GO:0007165">
    <property type="term" value="P:signal transduction"/>
    <property type="evidence" value="ECO:0007669"/>
    <property type="project" value="InterPro"/>
</dbReference>
<dbReference type="InterPro" id="IPR002545">
    <property type="entry name" value="CheW-lke_dom"/>
</dbReference>
<name>A0AAV5NXE3_9VIBR</name>
<sequence length="431" mass="48029">MIKDSVLSSEQALDEYFTSLLDEEGLLSSAEAEALDAKTRVTEDTLAESDNPSDSVIVDKPDLDIAGDVVSEDDIPLSEPAEYSVESPSIAESPEELESEQESFNLDPQPEVQPEPIPSYTETVYNEFEAPDLEDVQRLLSQLESTNIADEPEIDELIGQNTVEIATLSAEEPEVAVVDKTAVEEVATQLEPDEIQEWAVDEPEVAIAEPDIAIAEPEIVVSEPEINVDEPEITKVESAPEVQRPIVEDKVEEPEVEVATEVEAQTKTGGDAEDTWHTVARHEAFQVLYFDVNNVTFAVPLDELGGIHRKNEELNHLIGRPDWYLGLQTSRKEQLDVVDTARWVMSEKLVDDSHRENYEYIVMLGESHWGLAANQLMGTEWLEPEKVRWRESAGKRPWLAGMVKEKMCALIHVEELVSMLNAGLDVKALDS</sequence>
<evidence type="ECO:0000256" key="1">
    <source>
        <dbReference type="SAM" id="MobiDB-lite"/>
    </source>
</evidence>
<dbReference type="GO" id="GO:0006935">
    <property type="term" value="P:chemotaxis"/>
    <property type="evidence" value="ECO:0007669"/>
    <property type="project" value="InterPro"/>
</dbReference>
<gene>
    <name evidence="3" type="ORF">GCM10007932_45970</name>
</gene>
<reference evidence="4" key="1">
    <citation type="journal article" date="2019" name="Int. J. Syst. Evol. Microbiol.">
        <title>The Global Catalogue of Microorganisms (GCM) 10K type strain sequencing project: providing services to taxonomists for standard genome sequencing and annotation.</title>
        <authorList>
            <consortium name="The Broad Institute Genomics Platform"/>
            <consortium name="The Broad Institute Genome Sequencing Center for Infectious Disease"/>
            <person name="Wu L."/>
            <person name="Ma J."/>
        </authorList>
    </citation>
    <scope>NUCLEOTIDE SEQUENCE [LARGE SCALE GENOMIC DNA]</scope>
    <source>
        <strain evidence="4">NBRC 15640</strain>
    </source>
</reference>
<dbReference type="Pfam" id="PF01584">
    <property type="entry name" value="CheW"/>
    <property type="match status" value="1"/>
</dbReference>
<dbReference type="PIRSF" id="PIRSF020479">
    <property type="entry name" value="UCP020479_CheW"/>
    <property type="match status" value="1"/>
</dbReference>
<dbReference type="SMART" id="SM00260">
    <property type="entry name" value="CheW"/>
    <property type="match status" value="1"/>
</dbReference>
<feature type="region of interest" description="Disordered" evidence="1">
    <location>
        <begin position="39"/>
        <end position="117"/>
    </location>
</feature>
<dbReference type="SUPFAM" id="SSF50341">
    <property type="entry name" value="CheW-like"/>
    <property type="match status" value="1"/>
</dbReference>
<proteinExistence type="predicted"/>
<accession>A0AAV5NXE3</accession>
<protein>
    <submittedName>
        <fullName evidence="3">Chemotaxis protein CheW</fullName>
    </submittedName>
</protein>
<evidence type="ECO:0000259" key="2">
    <source>
        <dbReference type="PROSITE" id="PS50851"/>
    </source>
</evidence>
<comment type="caution">
    <text evidence="3">The sequence shown here is derived from an EMBL/GenBank/DDBJ whole genome shotgun (WGS) entry which is preliminary data.</text>
</comment>
<feature type="domain" description="CheW-like" evidence="2">
    <location>
        <begin position="284"/>
        <end position="422"/>
    </location>
</feature>
<dbReference type="InterPro" id="IPR014506">
    <property type="entry name" value="UCP020479_CheW"/>
</dbReference>
<dbReference type="AlphaFoldDB" id="A0AAV5NXE3"/>
<keyword evidence="4" id="KW-1185">Reference proteome</keyword>
<dbReference type="InterPro" id="IPR036061">
    <property type="entry name" value="CheW-like_dom_sf"/>
</dbReference>
<dbReference type="Proteomes" id="UP001156690">
    <property type="component" value="Unassembled WGS sequence"/>
</dbReference>
<dbReference type="EMBL" id="BSNX01000067">
    <property type="protein sequence ID" value="GLQ75235.1"/>
    <property type="molecule type" value="Genomic_DNA"/>
</dbReference>
<dbReference type="PROSITE" id="PS50851">
    <property type="entry name" value="CHEW"/>
    <property type="match status" value="1"/>
</dbReference>
<dbReference type="RefSeq" id="WP_126608666.1">
    <property type="nucleotide sequence ID" value="NZ_AP025144.1"/>
</dbReference>